<gene>
    <name evidence="7" type="ORF">CBU02nite_29270</name>
</gene>
<evidence type="ECO:0000256" key="2">
    <source>
        <dbReference type="ARBA" id="ARBA00022692"/>
    </source>
</evidence>
<evidence type="ECO:0000313" key="7">
    <source>
        <dbReference type="EMBL" id="GEQ22421.1"/>
    </source>
</evidence>
<comment type="caution">
    <text evidence="7">The sequence shown here is derived from an EMBL/GenBank/DDBJ whole genome shotgun (WGS) entry which is preliminary data.</text>
</comment>
<feature type="transmembrane region" description="Helical" evidence="5">
    <location>
        <begin position="205"/>
        <end position="223"/>
    </location>
</feature>
<organism evidence="7 8">
    <name type="scientific">Clostridium butyricum</name>
    <dbReference type="NCBI Taxonomy" id="1492"/>
    <lineage>
        <taxon>Bacteria</taxon>
        <taxon>Bacillati</taxon>
        <taxon>Bacillota</taxon>
        <taxon>Clostridia</taxon>
        <taxon>Eubacteriales</taxon>
        <taxon>Clostridiaceae</taxon>
        <taxon>Clostridium</taxon>
    </lineage>
</organism>
<reference evidence="7 8" key="1">
    <citation type="submission" date="2019-07" db="EMBL/GenBank/DDBJ databases">
        <title>Whole genome shotgun sequence of Clostridium butyricum NBRC 3858.</title>
        <authorList>
            <person name="Hosoyama A."/>
            <person name="Uohara A."/>
            <person name="Ohji S."/>
            <person name="Ichikawa N."/>
        </authorList>
    </citation>
    <scope>NUCLEOTIDE SEQUENCE [LARGE SCALE GENOMIC DNA]</scope>
    <source>
        <strain evidence="7 8">NBRC 3858</strain>
    </source>
</reference>
<evidence type="ECO:0000256" key="4">
    <source>
        <dbReference type="ARBA" id="ARBA00023136"/>
    </source>
</evidence>
<dbReference type="RefSeq" id="WP_241393590.1">
    <property type="nucleotide sequence ID" value="NZ_JABFUH010000001.1"/>
</dbReference>
<keyword evidence="4 5" id="KW-0472">Membrane</keyword>
<dbReference type="Pfam" id="PF13515">
    <property type="entry name" value="FUSC_2"/>
    <property type="match status" value="1"/>
</dbReference>
<proteinExistence type="predicted"/>
<accession>A0A512TQR2</accession>
<dbReference type="GO" id="GO:0016020">
    <property type="term" value="C:membrane"/>
    <property type="evidence" value="ECO:0007669"/>
    <property type="project" value="UniProtKB-SubCell"/>
</dbReference>
<feature type="transmembrane region" description="Helical" evidence="5">
    <location>
        <begin position="140"/>
        <end position="169"/>
    </location>
</feature>
<evidence type="ECO:0000256" key="5">
    <source>
        <dbReference type="SAM" id="Phobius"/>
    </source>
</evidence>
<evidence type="ECO:0000256" key="1">
    <source>
        <dbReference type="ARBA" id="ARBA00004141"/>
    </source>
</evidence>
<feature type="domain" description="Integral membrane bound transporter" evidence="6">
    <location>
        <begin position="106"/>
        <end position="217"/>
    </location>
</feature>
<dbReference type="InterPro" id="IPR049453">
    <property type="entry name" value="Memb_transporter_dom"/>
</dbReference>
<dbReference type="AlphaFoldDB" id="A0A512TQR2"/>
<name>A0A512TQR2_CLOBU</name>
<evidence type="ECO:0000256" key="3">
    <source>
        <dbReference type="ARBA" id="ARBA00022989"/>
    </source>
</evidence>
<protein>
    <recommendedName>
        <fullName evidence="6">Integral membrane bound transporter domain-containing protein</fullName>
    </recommendedName>
</protein>
<dbReference type="Proteomes" id="UP000321089">
    <property type="component" value="Unassembled WGS sequence"/>
</dbReference>
<evidence type="ECO:0000313" key="8">
    <source>
        <dbReference type="Proteomes" id="UP000321089"/>
    </source>
</evidence>
<evidence type="ECO:0000259" key="6">
    <source>
        <dbReference type="Pfam" id="PF13515"/>
    </source>
</evidence>
<keyword evidence="3 5" id="KW-1133">Transmembrane helix</keyword>
<keyword evidence="2 5" id="KW-0812">Transmembrane</keyword>
<dbReference type="EMBL" id="BKBC01000048">
    <property type="protein sequence ID" value="GEQ22421.1"/>
    <property type="molecule type" value="Genomic_DNA"/>
</dbReference>
<sequence length="231" mass="26354">MVFNIYLFILYDPVYGENLIKRFGALAFAPFLIMLIQYFIYGRNKKIEVEKSDILEFGKSDDTYEKVKILGREFKVNKIRAYYALRLSLLIAITAFINERFILPNGIQEGKWMVYSIFSLTELFGENCRIKSKKRIQGTIIGALIVLVLFMFIKSTPLRGLIVLVAGYLNSYFEDYRDTMVCVTVSTVASVALTNGTLLTAIERILFVSIGILISLIGNKLIFSDFKKGEI</sequence>
<comment type="subcellular location">
    <subcellularLocation>
        <location evidence="1">Membrane</location>
        <topology evidence="1">Multi-pass membrane protein</topology>
    </subcellularLocation>
</comment>
<feature type="transmembrane region" description="Helical" evidence="5">
    <location>
        <begin position="20"/>
        <end position="41"/>
    </location>
</feature>